<keyword evidence="2" id="KW-1133">Transmembrane helix</keyword>
<dbReference type="RefSeq" id="WP_066894203.1">
    <property type="nucleotide sequence ID" value="NZ_LZDN01000043.1"/>
</dbReference>
<dbReference type="InterPro" id="IPR050445">
    <property type="entry name" value="Bact_polysacc_biosynth/exp"/>
</dbReference>
<dbReference type="PANTHER" id="PTHR32309">
    <property type="entry name" value="TYROSINE-PROTEIN KINASE"/>
    <property type="match status" value="1"/>
</dbReference>
<protein>
    <submittedName>
        <fullName evidence="3">Capsule biosynthesis protein</fullName>
    </submittedName>
</protein>
<sequence length="369" mass="41652">MFIKLKNKRNRPVATLFIWVVVLPWLAISAYTLVLAHPRYVSTSNVVIKQVSEQGVSATGISSLLGVNNTNREDALYLTKYILSDDMINKLDTEFKFREAYRIDGVDFINEIPADATQEELHEYFQKRVSVSLDELSHMLTVTTEGFEPEYALRLNQAILRESEKFVNQVSKDTAGEQLAFVSAQAAEAEQKLNDAKRAVIDYQNQNEIFDPQLNAQVVNQVIATLQGQLSTLRTEERQLLSYLNPEAPQIVSLRSQINSVEKQIKDEQAKLTSSQDAKLNAKALEFETLKAEAEFANELYKIALNSLESSRVEVMRKIKNLVVITSPHRAEDALYPRMGYVLGTSLVLLLILYGFIVLVLAVIKDHAK</sequence>
<comment type="caution">
    <text evidence="3">The sequence shown here is derived from an EMBL/GenBank/DDBJ whole genome shotgun (WGS) entry which is preliminary data.</text>
</comment>
<evidence type="ECO:0000313" key="4">
    <source>
        <dbReference type="Proteomes" id="UP000092671"/>
    </source>
</evidence>
<dbReference type="GO" id="GO:0005886">
    <property type="term" value="C:plasma membrane"/>
    <property type="evidence" value="ECO:0007669"/>
    <property type="project" value="TreeGrafter"/>
</dbReference>
<keyword evidence="1" id="KW-0175">Coiled coil</keyword>
<dbReference type="OrthoDB" id="5580984at2"/>
<dbReference type="EMBL" id="LZDN01000043">
    <property type="protein sequence ID" value="OBX48736.1"/>
    <property type="molecule type" value="Genomic_DNA"/>
</dbReference>
<gene>
    <name evidence="3" type="ORF">A9Z60_04960</name>
</gene>
<dbReference type="PANTHER" id="PTHR32309:SF13">
    <property type="entry name" value="FERRIC ENTEROBACTIN TRANSPORT PROTEIN FEPE"/>
    <property type="match status" value="1"/>
</dbReference>
<feature type="coiled-coil region" evidence="1">
    <location>
        <begin position="172"/>
        <end position="206"/>
    </location>
</feature>
<dbReference type="Proteomes" id="UP000092671">
    <property type="component" value="Unassembled WGS sequence"/>
</dbReference>
<name>A0A1B8PHT3_MORNO</name>
<accession>A0A1B8PHT3</accession>
<evidence type="ECO:0000313" key="3">
    <source>
        <dbReference type="EMBL" id="OBX48736.1"/>
    </source>
</evidence>
<feature type="transmembrane region" description="Helical" evidence="2">
    <location>
        <begin position="339"/>
        <end position="364"/>
    </location>
</feature>
<dbReference type="GO" id="GO:0004713">
    <property type="term" value="F:protein tyrosine kinase activity"/>
    <property type="evidence" value="ECO:0007669"/>
    <property type="project" value="TreeGrafter"/>
</dbReference>
<organism evidence="3 4">
    <name type="scientific">Moraxella nonliquefaciens</name>
    <dbReference type="NCBI Taxonomy" id="478"/>
    <lineage>
        <taxon>Bacteria</taxon>
        <taxon>Pseudomonadati</taxon>
        <taxon>Pseudomonadota</taxon>
        <taxon>Gammaproteobacteria</taxon>
        <taxon>Moraxellales</taxon>
        <taxon>Moraxellaceae</taxon>
        <taxon>Moraxella</taxon>
    </lineage>
</organism>
<dbReference type="AlphaFoldDB" id="A0A1B8PHT3"/>
<keyword evidence="2" id="KW-0812">Transmembrane</keyword>
<evidence type="ECO:0000256" key="1">
    <source>
        <dbReference type="SAM" id="Coils"/>
    </source>
</evidence>
<proteinExistence type="predicted"/>
<keyword evidence="2" id="KW-0472">Membrane</keyword>
<evidence type="ECO:0000256" key="2">
    <source>
        <dbReference type="SAM" id="Phobius"/>
    </source>
</evidence>
<feature type="coiled-coil region" evidence="1">
    <location>
        <begin position="251"/>
        <end position="278"/>
    </location>
</feature>
<reference evidence="3 4" key="1">
    <citation type="submission" date="2016-06" db="EMBL/GenBank/DDBJ databases">
        <title>Draft genome of Moraxella nonliquefaciens CCUG 60284.</title>
        <authorList>
            <person name="Salva-Serra F."/>
            <person name="Engstrom-Jakobsson H."/>
            <person name="Thorell K."/>
            <person name="Gonzales-Siles L."/>
            <person name="Karlsson R."/>
            <person name="Boulund F."/>
            <person name="Engstrand L."/>
            <person name="Kristiansson E."/>
            <person name="Moore E."/>
        </authorList>
    </citation>
    <scope>NUCLEOTIDE SEQUENCE [LARGE SCALE GENOMIC DNA]</scope>
    <source>
        <strain evidence="3 4">CCUG 60284</strain>
    </source>
</reference>